<evidence type="ECO:0000313" key="2">
    <source>
        <dbReference type="Proteomes" id="UP000578531"/>
    </source>
</evidence>
<accession>A0A8H6G181</accession>
<keyword evidence="2" id="KW-1185">Reference proteome</keyword>
<organism evidence="1 2">
    <name type="scientific">Letharia columbiana</name>
    <dbReference type="NCBI Taxonomy" id="112416"/>
    <lineage>
        <taxon>Eukaryota</taxon>
        <taxon>Fungi</taxon>
        <taxon>Dikarya</taxon>
        <taxon>Ascomycota</taxon>
        <taxon>Pezizomycotina</taxon>
        <taxon>Lecanoromycetes</taxon>
        <taxon>OSLEUM clade</taxon>
        <taxon>Lecanoromycetidae</taxon>
        <taxon>Lecanorales</taxon>
        <taxon>Lecanorineae</taxon>
        <taxon>Parmeliaceae</taxon>
        <taxon>Letharia</taxon>
    </lineage>
</organism>
<dbReference type="RefSeq" id="XP_037167957.1">
    <property type="nucleotide sequence ID" value="XM_037305092.1"/>
</dbReference>
<evidence type="ECO:0000313" key="1">
    <source>
        <dbReference type="EMBL" id="KAF6238658.1"/>
    </source>
</evidence>
<dbReference type="AlphaFoldDB" id="A0A8H6G181"/>
<protein>
    <submittedName>
        <fullName evidence="1">Uncharacterized protein</fullName>
    </submittedName>
</protein>
<dbReference type="Proteomes" id="UP000578531">
    <property type="component" value="Unassembled WGS sequence"/>
</dbReference>
<gene>
    <name evidence="1" type="ORF">HO173_003164</name>
</gene>
<reference evidence="1 2" key="1">
    <citation type="journal article" date="2020" name="Genomics">
        <title>Complete, high-quality genomes from long-read metagenomic sequencing of two wolf lichen thalli reveals enigmatic genome architecture.</title>
        <authorList>
            <person name="McKenzie S.K."/>
            <person name="Walston R.F."/>
            <person name="Allen J.L."/>
        </authorList>
    </citation>
    <scope>NUCLEOTIDE SEQUENCE [LARGE SCALE GENOMIC DNA]</scope>
    <source>
        <strain evidence="1">WasteWater2</strain>
    </source>
</reference>
<dbReference type="GeneID" id="59284833"/>
<sequence>MSQAQRQRQVAITANQVAKEEETARLDAFYATRDAAAIRPDERRLLVLHRGLNGFCSSRLDGEVGVEELDQELKEVDVEGLRKEETVEDEVELLFQPTCEDLHARK</sequence>
<proteinExistence type="predicted"/>
<comment type="caution">
    <text evidence="1">The sequence shown here is derived from an EMBL/GenBank/DDBJ whole genome shotgun (WGS) entry which is preliminary data.</text>
</comment>
<name>A0A8H6G181_9LECA</name>
<dbReference type="EMBL" id="JACCJC010000008">
    <property type="protein sequence ID" value="KAF6238658.1"/>
    <property type="molecule type" value="Genomic_DNA"/>
</dbReference>